<evidence type="ECO:0000256" key="2">
    <source>
        <dbReference type="SAM" id="SignalP"/>
    </source>
</evidence>
<dbReference type="AlphaFoldDB" id="H0UJ98"/>
<feature type="chain" id="PRO_5003541924" evidence="2">
    <location>
        <begin position="24"/>
        <end position="210"/>
    </location>
</feature>
<accession>H0UJ98</accession>
<keyword evidence="2" id="KW-0732">Signal</keyword>
<reference evidence="3 4" key="1">
    <citation type="submission" date="2011-11" db="EMBL/GenBank/DDBJ databases">
        <title>The Noncontiguous Finished genome of Jonquetella anthropi DSM 22815.</title>
        <authorList>
            <consortium name="US DOE Joint Genome Institute (JGI-PGF)"/>
            <person name="Lucas S."/>
            <person name="Copeland A."/>
            <person name="Lapidus A."/>
            <person name="Glavina del Rio T."/>
            <person name="Dalin E."/>
            <person name="Tice H."/>
            <person name="Bruce D."/>
            <person name="Goodwin L."/>
            <person name="Pitluck S."/>
            <person name="Peters L."/>
            <person name="Mikhailova N."/>
            <person name="Held B."/>
            <person name="Kyrpides N."/>
            <person name="Mavromatis K."/>
            <person name="Ivanova N."/>
            <person name="Markowitz V."/>
            <person name="Cheng J.-F."/>
            <person name="Hugenholtz P."/>
            <person name="Woyke T."/>
            <person name="Wu D."/>
            <person name="Gronow S."/>
            <person name="Wellnitz S."/>
            <person name="Brambilla E."/>
            <person name="Klenk H.-P."/>
            <person name="Eisen J.A."/>
        </authorList>
    </citation>
    <scope>NUCLEOTIDE SEQUENCE [LARGE SCALE GENOMIC DNA]</scope>
    <source>
        <strain evidence="3 4">DSM 22815</strain>
    </source>
</reference>
<dbReference type="Proteomes" id="UP000003806">
    <property type="component" value="Chromosome"/>
</dbReference>
<protein>
    <submittedName>
        <fullName evidence="3">Uncharacterized protein</fullName>
    </submittedName>
</protein>
<feature type="region of interest" description="Disordered" evidence="1">
    <location>
        <begin position="29"/>
        <end position="48"/>
    </location>
</feature>
<evidence type="ECO:0000313" key="4">
    <source>
        <dbReference type="Proteomes" id="UP000003806"/>
    </source>
</evidence>
<dbReference type="HOGENOM" id="CLU_1308751_0_0_0"/>
<evidence type="ECO:0000256" key="1">
    <source>
        <dbReference type="SAM" id="MobiDB-lite"/>
    </source>
</evidence>
<keyword evidence="4" id="KW-1185">Reference proteome</keyword>
<dbReference type="EMBL" id="CM001376">
    <property type="protein sequence ID" value="EHM12831.1"/>
    <property type="molecule type" value="Genomic_DNA"/>
</dbReference>
<sequence>MKNFFLASLAALAVFGAAPFLQARESWTACPSSPSEPPFSKKGTNDGEGLEWELTDQDVQAFLGLLGQGLGAALTGQGSFVMVADGDVLNVLAQIDSAASVLVPAVADRGPEEAKKLARALEKRQGICPFVLSLSRGQLSLAGLVEPIETVLARQGRAGTLAQLANRWKKFGTPLSAVAGAVESLPDDLFSREEKDAFLAEIESRMPLFV</sequence>
<organism evidence="3 4">
    <name type="scientific">Jonquetella anthropi DSM 22815</name>
    <dbReference type="NCBI Taxonomy" id="885272"/>
    <lineage>
        <taxon>Bacteria</taxon>
        <taxon>Thermotogati</taxon>
        <taxon>Synergistota</taxon>
        <taxon>Synergistia</taxon>
        <taxon>Synergistales</taxon>
        <taxon>Dethiosulfovibrionaceae</taxon>
        <taxon>Jonquetella</taxon>
    </lineage>
</organism>
<name>H0UJ98_9BACT</name>
<feature type="signal peptide" evidence="2">
    <location>
        <begin position="1"/>
        <end position="23"/>
    </location>
</feature>
<proteinExistence type="predicted"/>
<gene>
    <name evidence="3" type="ORF">JonanDRAFT_0421</name>
</gene>
<dbReference type="RefSeq" id="WP_008520352.1">
    <property type="nucleotide sequence ID" value="NZ_CM001376.1"/>
</dbReference>
<evidence type="ECO:0000313" key="3">
    <source>
        <dbReference type="EMBL" id="EHM12831.1"/>
    </source>
</evidence>